<evidence type="ECO:0000313" key="1">
    <source>
        <dbReference type="EMBL" id="MBM6402607.1"/>
    </source>
</evidence>
<evidence type="ECO:0000313" key="2">
    <source>
        <dbReference type="Proteomes" id="UP001430172"/>
    </source>
</evidence>
<organism evidence="1 2">
    <name type="scientific">Phycicoccus sonneratiae</name>
    <dbReference type="NCBI Taxonomy" id="2807628"/>
    <lineage>
        <taxon>Bacteria</taxon>
        <taxon>Bacillati</taxon>
        <taxon>Actinomycetota</taxon>
        <taxon>Actinomycetes</taxon>
        <taxon>Micrococcales</taxon>
        <taxon>Intrasporangiaceae</taxon>
        <taxon>Phycicoccus</taxon>
    </lineage>
</organism>
<name>A0ABS2CRU0_9MICO</name>
<gene>
    <name evidence="1" type="ORF">JQN70_19615</name>
</gene>
<sequence length="263" mass="27566">MSVAAMLGLDDPDSELLAQAQTRWSGWCVDHPGLDCAPSLPSLRQWLLACAPDQADGALAALANLGNCRGGGDPAAAAVLCWTLLPGASTLARGLATLCPDIDQVVASQLWIEVRSGRIPARHVAANVLRNVRKGVLRHLGVGQPVGSRCDTAMLVDPTSRLWLDLPNPDRHPTAKAELEDLLERACRDGVIDLDDCRLLVRLARASGTGAGPRRAGRGGLTASAATTVVSAELGISGRTVRRRVQRSLTALAAAYAVETVPA</sequence>
<accession>A0ABS2CRU0</accession>
<evidence type="ECO:0008006" key="3">
    <source>
        <dbReference type="Google" id="ProtNLM"/>
    </source>
</evidence>
<dbReference type="EMBL" id="JAFDVD010000029">
    <property type="protein sequence ID" value="MBM6402607.1"/>
    <property type="molecule type" value="Genomic_DNA"/>
</dbReference>
<protein>
    <recommendedName>
        <fullName evidence="3">Sigma-70 family RNA polymerase sigma factor</fullName>
    </recommendedName>
</protein>
<dbReference type="Proteomes" id="UP001430172">
    <property type="component" value="Unassembled WGS sequence"/>
</dbReference>
<proteinExistence type="predicted"/>
<keyword evidence="2" id="KW-1185">Reference proteome</keyword>
<reference evidence="1" key="1">
    <citation type="submission" date="2021-02" db="EMBL/GenBank/DDBJ databases">
        <title>Phycicoccus sp. MQZ13P-5T, whole genome shotgun sequence.</title>
        <authorList>
            <person name="Tuo L."/>
        </authorList>
    </citation>
    <scope>NUCLEOTIDE SEQUENCE</scope>
    <source>
        <strain evidence="1">MQZ13P-5</strain>
    </source>
</reference>
<comment type="caution">
    <text evidence="1">The sequence shown here is derived from an EMBL/GenBank/DDBJ whole genome shotgun (WGS) entry which is preliminary data.</text>
</comment>
<dbReference type="RefSeq" id="WP_204133080.1">
    <property type="nucleotide sequence ID" value="NZ_JAFDVD010000029.1"/>
</dbReference>